<dbReference type="Pfam" id="PF23353">
    <property type="entry name" value="BBS2_hp"/>
    <property type="match status" value="1"/>
</dbReference>
<evidence type="ECO:0000313" key="4">
    <source>
        <dbReference type="Proteomes" id="UP001626550"/>
    </source>
</evidence>
<dbReference type="InterPro" id="IPR055379">
    <property type="entry name" value="BBS2_pf_dom"/>
</dbReference>
<dbReference type="EMBL" id="JBJKFK010000214">
    <property type="protein sequence ID" value="KAL3318694.1"/>
    <property type="molecule type" value="Genomic_DNA"/>
</dbReference>
<feature type="domain" description="BBS2 platform" evidence="1">
    <location>
        <begin position="7"/>
        <end position="97"/>
    </location>
</feature>
<accession>A0ABD2QGP4</accession>
<dbReference type="PANTHER" id="PTHR32465:SF0">
    <property type="entry name" value="BARDET-BIEDL SYNDROME 2 PROTEIN"/>
    <property type="match status" value="1"/>
</dbReference>
<gene>
    <name evidence="3" type="primary">BBS2_2</name>
    <name evidence="3" type="ORF">Ciccas_002647</name>
</gene>
<evidence type="ECO:0000259" key="2">
    <source>
        <dbReference type="Pfam" id="PF23353"/>
    </source>
</evidence>
<proteinExistence type="predicted"/>
<evidence type="ECO:0000259" key="1">
    <source>
        <dbReference type="Pfam" id="PF23350"/>
    </source>
</evidence>
<keyword evidence="4" id="KW-1185">Reference proteome</keyword>
<organism evidence="3 4">
    <name type="scientific">Cichlidogyrus casuarinus</name>
    <dbReference type="NCBI Taxonomy" id="1844966"/>
    <lineage>
        <taxon>Eukaryota</taxon>
        <taxon>Metazoa</taxon>
        <taxon>Spiralia</taxon>
        <taxon>Lophotrochozoa</taxon>
        <taxon>Platyhelminthes</taxon>
        <taxon>Monogenea</taxon>
        <taxon>Monopisthocotylea</taxon>
        <taxon>Dactylogyridea</taxon>
        <taxon>Ancyrocephalidae</taxon>
        <taxon>Cichlidogyrus</taxon>
    </lineage>
</organism>
<dbReference type="PANTHER" id="PTHR32465">
    <property type="entry name" value="BARDET-BIEDL SYNDROME 2 PROTEIN"/>
    <property type="match status" value="1"/>
</dbReference>
<dbReference type="Proteomes" id="UP001626550">
    <property type="component" value="Unassembled WGS sequence"/>
</dbReference>
<feature type="domain" description="BBS2 hairpin" evidence="2">
    <location>
        <begin position="111"/>
        <end position="207"/>
    </location>
</feature>
<evidence type="ECO:0000313" key="3">
    <source>
        <dbReference type="EMBL" id="KAL3318694.1"/>
    </source>
</evidence>
<reference evidence="3 4" key="1">
    <citation type="submission" date="2024-11" db="EMBL/GenBank/DDBJ databases">
        <title>Adaptive evolution of stress response genes in parasites aligns with host niche diversity.</title>
        <authorList>
            <person name="Hahn C."/>
            <person name="Resl P."/>
        </authorList>
    </citation>
    <scope>NUCLEOTIDE SEQUENCE [LARGE SCALE GENOMIC DNA]</scope>
    <source>
        <strain evidence="3">EGGRZ-B1_66</strain>
        <tissue evidence="3">Body</tissue>
    </source>
</reference>
<comment type="caution">
    <text evidence="3">The sequence shown here is derived from an EMBL/GenBank/DDBJ whole genome shotgun (WGS) entry which is preliminary data.</text>
</comment>
<dbReference type="Pfam" id="PF23350">
    <property type="entry name" value="BBS2_pf"/>
    <property type="match status" value="1"/>
</dbReference>
<dbReference type="AlphaFoldDB" id="A0ABD2QGP4"/>
<protein>
    <submittedName>
        <fullName evidence="3">Bardet-Biedl syndrome 2 protein</fullName>
    </submittedName>
</protein>
<dbReference type="InterPro" id="IPR016616">
    <property type="entry name" value="Bardet-Biedl_syndrome_2_prot"/>
</dbReference>
<dbReference type="InterPro" id="IPR055380">
    <property type="entry name" value="BBS2_hp_dom"/>
</dbReference>
<sequence length="243" mass="28576">MKQFAMYRKVEQQWIQPQSYVALELVGQEHNFLDWLHSSFYISKTSHQWSRNKPEPIAFQVMRDGNFLVFELIQNAELIIRCDSLKLAGCIVQSIARRLKLVNQSSKSEFPHVDKQLAETFINWEEFQVTKRRMTTSLAEKMQIMQLFLVRMENCRILGNWSELATDCTDMLNVSNQAMTDWEMRNANTKEVSNELKEINRVIQLASELRTGTHKSQFLTACRKALQEKSLNQLRNCLWQSHL</sequence>
<name>A0ABD2QGP4_9PLAT</name>